<evidence type="ECO:0000256" key="1">
    <source>
        <dbReference type="SAM" id="MobiDB-lite"/>
    </source>
</evidence>
<evidence type="ECO:0000313" key="2">
    <source>
        <dbReference type="EMBL" id="POW22738.1"/>
    </source>
</evidence>
<dbReference type="EMBL" id="PKSM01000007">
    <property type="protein sequence ID" value="POW22738.1"/>
    <property type="molecule type" value="Genomic_DNA"/>
</dbReference>
<reference evidence="3" key="3">
    <citation type="journal article" date="2018" name="Mol. Plant Microbe Interact.">
        <title>Genome sequence resources for the wheat stripe rust pathogen (Puccinia striiformis f. sp. tritici) and the barley stripe rust pathogen (Puccinia striiformis f. sp. hordei).</title>
        <authorList>
            <person name="Xia C."/>
            <person name="Wang M."/>
            <person name="Yin C."/>
            <person name="Cornejo O.E."/>
            <person name="Hulbert S.H."/>
            <person name="Chen X."/>
        </authorList>
    </citation>
    <scope>NUCLEOTIDE SEQUENCE [LARGE SCALE GENOMIC DNA]</scope>
    <source>
        <strain evidence="3">93TX-2</strain>
    </source>
</reference>
<dbReference type="SUPFAM" id="SSF57850">
    <property type="entry name" value="RING/U-box"/>
    <property type="match status" value="1"/>
</dbReference>
<sequence>MTDSMDVDAKSVAKPDGDANSSDQKRFVVKKWNAVALWAWDIVVDNCAICRYRMSSQSSQYDQRGMYGCVGDLQPRVSLPLHLKVVENSSSLSARQSRMGNFKSMADKGGKICQIYRR</sequence>
<dbReference type="Proteomes" id="UP000238274">
    <property type="component" value="Unassembled WGS sequence"/>
</dbReference>
<evidence type="ECO:0000313" key="3">
    <source>
        <dbReference type="Proteomes" id="UP000238274"/>
    </source>
</evidence>
<accession>A0A2S4WLU8</accession>
<evidence type="ECO:0008006" key="4">
    <source>
        <dbReference type="Google" id="ProtNLM"/>
    </source>
</evidence>
<feature type="compositionally biased region" description="Basic and acidic residues" evidence="1">
    <location>
        <begin position="7"/>
        <end position="17"/>
    </location>
</feature>
<gene>
    <name evidence="2" type="ORF">PSHT_00934</name>
</gene>
<dbReference type="OrthoDB" id="8962942at2759"/>
<dbReference type="VEuPathDB" id="FungiDB:PSTT_04286"/>
<dbReference type="AlphaFoldDB" id="A0A2S4WLU8"/>
<reference evidence="3" key="2">
    <citation type="journal article" date="2018" name="BMC Genomics">
        <title>Genomic insights into host adaptation between the wheat stripe rust pathogen (Puccinia striiformis f. sp. tritici) and the barley stripe rust pathogen (Puccinia striiformis f. sp. hordei).</title>
        <authorList>
            <person name="Xia C."/>
            <person name="Wang M."/>
            <person name="Yin C."/>
            <person name="Cornejo O.E."/>
            <person name="Hulbert S.H."/>
            <person name="Chen X."/>
        </authorList>
    </citation>
    <scope>NUCLEOTIDE SEQUENCE [LARGE SCALE GENOMIC DNA]</scope>
    <source>
        <strain evidence="3">93TX-2</strain>
    </source>
</reference>
<organism evidence="2 3">
    <name type="scientific">Puccinia striiformis</name>
    <dbReference type="NCBI Taxonomy" id="27350"/>
    <lineage>
        <taxon>Eukaryota</taxon>
        <taxon>Fungi</taxon>
        <taxon>Dikarya</taxon>
        <taxon>Basidiomycota</taxon>
        <taxon>Pucciniomycotina</taxon>
        <taxon>Pucciniomycetes</taxon>
        <taxon>Pucciniales</taxon>
        <taxon>Pucciniaceae</taxon>
        <taxon>Puccinia</taxon>
    </lineage>
</organism>
<name>A0A2S4WLU8_9BASI</name>
<keyword evidence="3" id="KW-1185">Reference proteome</keyword>
<dbReference type="VEuPathDB" id="FungiDB:PSHT_00934"/>
<comment type="caution">
    <text evidence="2">The sequence shown here is derived from an EMBL/GenBank/DDBJ whole genome shotgun (WGS) entry which is preliminary data.</text>
</comment>
<feature type="region of interest" description="Disordered" evidence="1">
    <location>
        <begin position="1"/>
        <end position="24"/>
    </location>
</feature>
<protein>
    <recommendedName>
        <fullName evidence="4">Anaphase-promoting complex subunit 11 RING-H2 finger domain-containing protein</fullName>
    </recommendedName>
</protein>
<dbReference type="Gene3D" id="3.30.40.10">
    <property type="entry name" value="Zinc/RING finger domain, C3HC4 (zinc finger)"/>
    <property type="match status" value="1"/>
</dbReference>
<dbReference type="InterPro" id="IPR013083">
    <property type="entry name" value="Znf_RING/FYVE/PHD"/>
</dbReference>
<proteinExistence type="predicted"/>
<reference evidence="2 3" key="1">
    <citation type="submission" date="2017-12" db="EMBL/GenBank/DDBJ databases">
        <title>Gene loss provides genomic basis for host adaptation in cereal stripe rust fungi.</title>
        <authorList>
            <person name="Xia C."/>
        </authorList>
    </citation>
    <scope>NUCLEOTIDE SEQUENCE [LARGE SCALE GENOMIC DNA]</scope>
    <source>
        <strain evidence="2 3">93TX-2</strain>
    </source>
</reference>